<comment type="caution">
    <text evidence="1">The sequence shown here is derived from an EMBL/GenBank/DDBJ whole genome shotgun (WGS) entry which is preliminary data.</text>
</comment>
<organism evidence="1 2">
    <name type="scientific">Persea americana</name>
    <name type="common">Avocado</name>
    <dbReference type="NCBI Taxonomy" id="3435"/>
    <lineage>
        <taxon>Eukaryota</taxon>
        <taxon>Viridiplantae</taxon>
        <taxon>Streptophyta</taxon>
        <taxon>Embryophyta</taxon>
        <taxon>Tracheophyta</taxon>
        <taxon>Spermatophyta</taxon>
        <taxon>Magnoliopsida</taxon>
        <taxon>Magnoliidae</taxon>
        <taxon>Laurales</taxon>
        <taxon>Lauraceae</taxon>
        <taxon>Persea</taxon>
    </lineage>
</organism>
<sequence>MSAGEFRDSGDSSKKIVGVAAGEAHTLALTGNGSVYSWGRGTFGRLGTGKDSDELYPVRVKFDSSKKVGVSADRSGRKRPKFVGITAGAYHSLALEDDGSVWSWGYNTCILYKIKFPFLGLNGENSSVPCLLERFLELGTPDSLAEESNSENRIPLKVSYIKAGGMMSLAIDSLGALWMWGNCPKQSDSNGGEFSLVSSSTPLPVWDFHGHTVVKVACGNEHVVALVSAGETFTGGDLICYSWGNNNHGQLGLGDNECRSRPEIVKTFDKDCPWSVYEIACGAFHTVALTIRNRNSDDTTEAIECICWTFGLGDNGQLGHGTINSTNLPEAVSGLPLDAFLISADCGLFHTCVVSAAGDVWAWGMEKGLGLCPDASFSGVDTGDALYPLRIPCNEIHGPNFSAPLQVTCGAAHTVLIADDGYKLWAWGRGRSGVLGRGNNTDSFVPCIAMWPHLDEDFKKNEIETTIDRKGPPKDNESVKVLEMEKRLSLAAEEVQLLQSKLALMERYASMLHTCVFGKAMEERDLPPTLRNWGTLNIEREWENMIESADRGKLSRLEAFYRNMHEAVKDKLMKRKVEEMIKESLHSLSTGNRVPMENASSPQ</sequence>
<name>A0ACC2MGJ9_PERAE</name>
<dbReference type="Proteomes" id="UP001234297">
    <property type="component" value="Chromosome 2"/>
</dbReference>
<dbReference type="EMBL" id="CM056810">
    <property type="protein sequence ID" value="KAJ8644844.1"/>
    <property type="molecule type" value="Genomic_DNA"/>
</dbReference>
<evidence type="ECO:0000313" key="1">
    <source>
        <dbReference type="EMBL" id="KAJ8644844.1"/>
    </source>
</evidence>
<accession>A0ACC2MGJ9</accession>
<proteinExistence type="predicted"/>
<reference evidence="1 2" key="1">
    <citation type="journal article" date="2022" name="Hortic Res">
        <title>A haplotype resolved chromosomal level avocado genome allows analysis of novel avocado genes.</title>
        <authorList>
            <person name="Nath O."/>
            <person name="Fletcher S.J."/>
            <person name="Hayward A."/>
            <person name="Shaw L.M."/>
            <person name="Masouleh A.K."/>
            <person name="Furtado A."/>
            <person name="Henry R.J."/>
            <person name="Mitter N."/>
        </authorList>
    </citation>
    <scope>NUCLEOTIDE SEQUENCE [LARGE SCALE GENOMIC DNA]</scope>
    <source>
        <strain evidence="2">cv. Hass</strain>
    </source>
</reference>
<protein>
    <submittedName>
        <fullName evidence="1">Uncharacterized protein</fullName>
    </submittedName>
</protein>
<evidence type="ECO:0000313" key="2">
    <source>
        <dbReference type="Proteomes" id="UP001234297"/>
    </source>
</evidence>
<gene>
    <name evidence="1" type="ORF">MRB53_006592</name>
</gene>
<keyword evidence="2" id="KW-1185">Reference proteome</keyword>